<evidence type="ECO:0000256" key="6">
    <source>
        <dbReference type="PIRNR" id="PIRNR001355"/>
    </source>
</evidence>
<proteinExistence type="inferred from homology"/>
<evidence type="ECO:0000256" key="7">
    <source>
        <dbReference type="PIRSR" id="PIRSR001355-1"/>
    </source>
</evidence>
<sequence length="375" mass="42016">MASSRTRCLSVDEVGFFEGAEKLLEVWFLLSPEPRQPLGDSSKMGLRIIPRLELEDLLSLVHCKILSHCCSESMDAYLLSESSLYVSANRFILKTCGTTSLFHAIEPLISLVKSYYPQAKVVDLFYSHLSFLKPHLQPHPHHSPNEETAYLDQIFPNGAAYILGKLNGDSWYLYTLDNLEHPHQVPDQTLEILMLDLDPHILSQFSSSVYSSARELTTAMGLQDLIPGAILDDKIFEPCGYSLNAIVKGDTYFTVHVTPQQECSFVSFETNLEQASYDHLIAMVMQLFRPGRCTLSLFASKMAKCGSSYEALQGPNITGYRCNDRQYCKFHFYDLTFAHYSRTTPTSSLGNGTMPTSVGNGAMPNSYQNETTPIP</sequence>
<feature type="chain" id="PRO_5042324818" description="S-adenosylmethionine decarboxylase alpha chain" evidence="10">
    <location>
        <begin position="82"/>
        <end position="375"/>
    </location>
</feature>
<feature type="modified residue" description="Pyruvic acid (Ser); by autocatalysis" evidence="8">
    <location>
        <position position="82"/>
    </location>
</feature>
<feature type="chain" id="PRO_5042324819" description="S-adenosylmethionine decarboxylase beta chain" evidence="10">
    <location>
        <begin position="1"/>
        <end position="81"/>
    </location>
</feature>
<dbReference type="Proteomes" id="UP001174909">
    <property type="component" value="Unassembled WGS sequence"/>
</dbReference>
<protein>
    <recommendedName>
        <fullName evidence="6">S-adenosylmethionine decarboxylase proenzyme</fullName>
        <ecNumber evidence="6">4.1.1.50</ecNumber>
    </recommendedName>
</protein>
<evidence type="ECO:0000256" key="10">
    <source>
        <dbReference type="PIRSR" id="PIRSR001355-5"/>
    </source>
</evidence>
<dbReference type="AlphaFoldDB" id="A0AA35S5G5"/>
<keyword evidence="3 6" id="KW-0745">Spermidine biosynthesis</keyword>
<keyword evidence="4 6" id="KW-0620">Polyamine biosynthesis</keyword>
<dbReference type="InterPro" id="IPR001985">
    <property type="entry name" value="S-AdoMet_decarboxylase_euk"/>
</dbReference>
<dbReference type="Gene3D" id="3.60.90.10">
    <property type="entry name" value="S-adenosylmethionine decarboxylase"/>
    <property type="match status" value="1"/>
</dbReference>
<dbReference type="PIRSF" id="PIRSF001355">
    <property type="entry name" value="S-AdenosylMet_decarboxylase"/>
    <property type="match status" value="1"/>
</dbReference>
<evidence type="ECO:0000256" key="8">
    <source>
        <dbReference type="PIRSR" id="PIRSR001355-3"/>
    </source>
</evidence>
<feature type="active site" description="Proton acceptor; for processing activity" evidence="7">
    <location>
        <position position="242"/>
    </location>
</feature>
<comment type="caution">
    <text evidence="12">The sequence shown here is derived from an EMBL/GenBank/DDBJ whole genome shotgun (WGS) entry which is preliminary data.</text>
</comment>
<evidence type="ECO:0000256" key="9">
    <source>
        <dbReference type="PIRSR" id="PIRSR001355-4"/>
    </source>
</evidence>
<gene>
    <name evidence="12" type="ORF">GBAR_LOCUS13472</name>
</gene>
<comment type="similarity">
    <text evidence="2 6">Belongs to the eukaryotic AdoMetDC family.</text>
</comment>
<feature type="region of interest" description="Disordered" evidence="11">
    <location>
        <begin position="345"/>
        <end position="375"/>
    </location>
</feature>
<feature type="active site" description="Proton donor; for catalytic activity" evidence="7">
    <location>
        <position position="96"/>
    </location>
</feature>
<dbReference type="SUPFAM" id="SSF56276">
    <property type="entry name" value="S-adenosylmethionine decarboxylase"/>
    <property type="match status" value="1"/>
</dbReference>
<evidence type="ECO:0000313" key="12">
    <source>
        <dbReference type="EMBL" id="CAI8022998.1"/>
    </source>
</evidence>
<dbReference type="GO" id="GO:0008295">
    <property type="term" value="P:spermidine biosynthetic process"/>
    <property type="evidence" value="ECO:0007669"/>
    <property type="project" value="UniProtKB-KW"/>
</dbReference>
<dbReference type="GO" id="GO:0004014">
    <property type="term" value="F:adenosylmethionine decarboxylase activity"/>
    <property type="evidence" value="ECO:0007669"/>
    <property type="project" value="UniProtKB-EC"/>
</dbReference>
<keyword evidence="13" id="KW-1185">Reference proteome</keyword>
<evidence type="ECO:0000256" key="11">
    <source>
        <dbReference type="SAM" id="MobiDB-lite"/>
    </source>
</evidence>
<dbReference type="InterPro" id="IPR016067">
    <property type="entry name" value="S-AdoMet_deCO2ase_core"/>
</dbReference>
<dbReference type="PANTHER" id="PTHR11570">
    <property type="entry name" value="S-ADENOSYLMETHIONINE DECARBOXYLASE"/>
    <property type="match status" value="1"/>
</dbReference>
<feature type="active site" description="Proton acceptor; for processing activity" evidence="7">
    <location>
        <position position="256"/>
    </location>
</feature>
<evidence type="ECO:0000256" key="1">
    <source>
        <dbReference type="ARBA" id="ARBA00004911"/>
    </source>
</evidence>
<keyword evidence="6" id="KW-0670">Pyruvate</keyword>
<keyword evidence="6" id="KW-0210">Decarboxylase</keyword>
<dbReference type="EMBL" id="CASHTH010001989">
    <property type="protein sequence ID" value="CAI8022998.1"/>
    <property type="molecule type" value="Genomic_DNA"/>
</dbReference>
<evidence type="ECO:0000256" key="5">
    <source>
        <dbReference type="ARBA" id="ARBA00048112"/>
    </source>
</evidence>
<keyword evidence="9" id="KW-0068">Autocatalytic cleavage</keyword>
<name>A0AA35S5G5_GEOBA</name>
<organism evidence="12 13">
    <name type="scientific">Geodia barretti</name>
    <name type="common">Barrett's horny sponge</name>
    <dbReference type="NCBI Taxonomy" id="519541"/>
    <lineage>
        <taxon>Eukaryota</taxon>
        <taxon>Metazoa</taxon>
        <taxon>Porifera</taxon>
        <taxon>Demospongiae</taxon>
        <taxon>Heteroscleromorpha</taxon>
        <taxon>Tetractinellida</taxon>
        <taxon>Astrophorina</taxon>
        <taxon>Geodiidae</taxon>
        <taxon>Geodia</taxon>
    </lineage>
</organism>
<feature type="active site" description="Proton donor; for catalytic activity" evidence="7">
    <location>
        <position position="82"/>
    </location>
</feature>
<dbReference type="GO" id="GO:0006597">
    <property type="term" value="P:spermine biosynthetic process"/>
    <property type="evidence" value="ECO:0007669"/>
    <property type="project" value="InterPro"/>
</dbReference>
<comment type="catalytic activity">
    <reaction evidence="5 6">
        <text>S-adenosyl-L-methionine + H(+) = S-adenosyl 3-(methylsulfanyl)propylamine + CO2</text>
        <dbReference type="Rhea" id="RHEA:15981"/>
        <dbReference type="ChEBI" id="CHEBI:15378"/>
        <dbReference type="ChEBI" id="CHEBI:16526"/>
        <dbReference type="ChEBI" id="CHEBI:57443"/>
        <dbReference type="ChEBI" id="CHEBI:59789"/>
        <dbReference type="EC" id="4.1.1.50"/>
    </reaction>
</comment>
<comment type="pathway">
    <text evidence="1 6">Amine and polyamine biosynthesis; S-adenosylmethioninamine biosynthesis; S-adenosylmethioninamine from S-adenosyl-L-methionine: step 1/1.</text>
</comment>
<dbReference type="GO" id="GO:0005829">
    <property type="term" value="C:cytosol"/>
    <property type="evidence" value="ECO:0007669"/>
    <property type="project" value="TreeGrafter"/>
</dbReference>
<dbReference type="NCBIfam" id="TIGR00535">
    <property type="entry name" value="SAM_DCase"/>
    <property type="match status" value="1"/>
</dbReference>
<keyword evidence="6" id="KW-0949">S-adenosyl-L-methionine</keyword>
<dbReference type="PANTHER" id="PTHR11570:SF0">
    <property type="entry name" value="S-ADENOSYLMETHIONINE DECARBOXYLASE PROENZYME"/>
    <property type="match status" value="1"/>
</dbReference>
<evidence type="ECO:0000256" key="2">
    <source>
        <dbReference type="ARBA" id="ARBA00008466"/>
    </source>
</evidence>
<dbReference type="InterPro" id="IPR048283">
    <property type="entry name" value="AdoMetDC-like"/>
</dbReference>
<comment type="cofactor">
    <cofactor evidence="6">
        <name>pyruvate</name>
        <dbReference type="ChEBI" id="CHEBI:15361"/>
    </cofactor>
    <text evidence="6">Binds 1 pyruvoyl group covalently per subunit.</text>
</comment>
<feature type="site" description="Cleavage (non-hydrolytic); by autolysis" evidence="9">
    <location>
        <begin position="81"/>
        <end position="82"/>
    </location>
</feature>
<evidence type="ECO:0000256" key="4">
    <source>
        <dbReference type="ARBA" id="ARBA00023115"/>
    </source>
</evidence>
<evidence type="ECO:0000256" key="3">
    <source>
        <dbReference type="ARBA" id="ARBA00023066"/>
    </source>
</evidence>
<reference evidence="12" key="1">
    <citation type="submission" date="2023-03" db="EMBL/GenBank/DDBJ databases">
        <authorList>
            <person name="Steffen K."/>
            <person name="Cardenas P."/>
        </authorList>
    </citation>
    <scope>NUCLEOTIDE SEQUENCE</scope>
</reference>
<dbReference type="Pfam" id="PF01536">
    <property type="entry name" value="SAM_decarbox"/>
    <property type="match status" value="1"/>
</dbReference>
<evidence type="ECO:0000313" key="13">
    <source>
        <dbReference type="Proteomes" id="UP001174909"/>
    </source>
</evidence>
<keyword evidence="6" id="KW-0704">Schiff base</keyword>
<keyword evidence="6" id="KW-0865">Zymogen</keyword>
<accession>A0AA35S5G5</accession>
<dbReference type="EC" id="4.1.1.50" evidence="6"/>
<keyword evidence="6" id="KW-0456">Lyase</keyword>